<name>S9UBA1_9TRYP</name>
<dbReference type="Gene3D" id="2.60.120.590">
    <property type="entry name" value="Alpha-ketoglutarate-dependent dioxygenase AlkB-like"/>
    <property type="match status" value="1"/>
</dbReference>
<dbReference type="AlphaFoldDB" id="S9UBA1"/>
<accession>S9UBA1</accession>
<evidence type="ECO:0000313" key="3">
    <source>
        <dbReference type="Proteomes" id="UP000015354"/>
    </source>
</evidence>
<gene>
    <name evidence="2" type="ORF">STCU_05320</name>
</gene>
<keyword evidence="3" id="KW-1185">Reference proteome</keyword>
<proteinExistence type="predicted"/>
<dbReference type="Proteomes" id="UP000015354">
    <property type="component" value="Unassembled WGS sequence"/>
</dbReference>
<protein>
    <submittedName>
        <fullName evidence="2">Uncharacterized protein</fullName>
    </submittedName>
</protein>
<reference evidence="2 3" key="1">
    <citation type="journal article" date="2013" name="PLoS ONE">
        <title>Predicting the Proteins of Angomonas deanei, Strigomonas culicis and Their Respective Endosymbionts Reveals New Aspects of the Trypanosomatidae Family.</title>
        <authorList>
            <person name="Motta M.C."/>
            <person name="Martins A.C."/>
            <person name="de Souza S.S."/>
            <person name="Catta-Preta C.M."/>
            <person name="Silva R."/>
            <person name="Klein C.C."/>
            <person name="de Almeida L.G."/>
            <person name="de Lima Cunha O."/>
            <person name="Ciapina L.P."/>
            <person name="Brocchi M."/>
            <person name="Colabardini A.C."/>
            <person name="de Araujo Lima B."/>
            <person name="Machado C.R."/>
            <person name="de Almeida Soares C.M."/>
            <person name="Probst C.M."/>
            <person name="de Menezes C.B."/>
            <person name="Thompson C.E."/>
            <person name="Bartholomeu D.C."/>
            <person name="Gradia D.F."/>
            <person name="Pavoni D.P."/>
            <person name="Grisard E.C."/>
            <person name="Fantinatti-Garboggini F."/>
            <person name="Marchini F.K."/>
            <person name="Rodrigues-Luiz G.F."/>
            <person name="Wagner G."/>
            <person name="Goldman G.H."/>
            <person name="Fietto J.L."/>
            <person name="Elias M.C."/>
            <person name="Goldman M.H."/>
            <person name="Sagot M.F."/>
            <person name="Pereira M."/>
            <person name="Stoco P.H."/>
            <person name="de Mendonca-Neto R.P."/>
            <person name="Teixeira S.M."/>
            <person name="Maciel T.E."/>
            <person name="de Oliveira Mendes T.A."/>
            <person name="Urmenyi T.P."/>
            <person name="de Souza W."/>
            <person name="Schenkman S."/>
            <person name="de Vasconcelos A.T."/>
        </authorList>
    </citation>
    <scope>NUCLEOTIDE SEQUENCE [LARGE SCALE GENOMIC DNA]</scope>
</reference>
<evidence type="ECO:0000313" key="2">
    <source>
        <dbReference type="EMBL" id="EPY28062.1"/>
    </source>
</evidence>
<comment type="caution">
    <text evidence="2">The sequence shown here is derived from an EMBL/GenBank/DDBJ whole genome shotgun (WGS) entry which is preliminary data.</text>
</comment>
<evidence type="ECO:0000256" key="1">
    <source>
        <dbReference type="SAM" id="MobiDB-lite"/>
    </source>
</evidence>
<sequence>MRSSHCFFRNCHLVANPSLIVFPPKVNSCTVYTNVVTLEQEERIYEELCPLLAKEGQVLMLEGSTPDNKTVKHTYLELFGTEKEFTEVKNWKKKEVRRLPGLVWSPTLLALMRKLGPSLIGSVPDTGRVVEHNMPGYEMHVEHPTVGSRFVYLNLLSDTVLQFDDESTGREGHVYLPSRSLMCVSDEARWGFRFGERSEDCHTFKTKHGVRRQIDTDLRLSVQLWKLSPGLLDSRFLQERLEESIAMVGKGLSKEAAKAREKEREEQEAHEALLPFKDTMYAIDPAVASDPLRGFLSSAFEKKKATGLLGGDLESDGEDKPVRSSAKKSIGDVKEDYEKYKDQFTSIQGILQDMKSMQDAGQPINDLWLQKKIREKSNADPEMDAEAGFDPSNVEGTWDKVDAKARFYKEKLKKMDYDGTAFLNSRMPDISQDAPLDMRTTITKIAPHVKDGDKILASLPQSPS</sequence>
<dbReference type="InterPro" id="IPR037151">
    <property type="entry name" value="AlkB-like_sf"/>
</dbReference>
<dbReference type="EMBL" id="ATMH01005320">
    <property type="protein sequence ID" value="EPY28062.1"/>
    <property type="molecule type" value="Genomic_DNA"/>
</dbReference>
<organism evidence="2 3">
    <name type="scientific">Strigomonas culicis</name>
    <dbReference type="NCBI Taxonomy" id="28005"/>
    <lineage>
        <taxon>Eukaryota</taxon>
        <taxon>Discoba</taxon>
        <taxon>Euglenozoa</taxon>
        <taxon>Kinetoplastea</taxon>
        <taxon>Metakinetoplastina</taxon>
        <taxon>Trypanosomatida</taxon>
        <taxon>Trypanosomatidae</taxon>
        <taxon>Strigomonadinae</taxon>
        <taxon>Strigomonas</taxon>
    </lineage>
</organism>
<feature type="region of interest" description="Disordered" evidence="1">
    <location>
        <begin position="308"/>
        <end position="327"/>
    </location>
</feature>
<dbReference type="OrthoDB" id="271595at2759"/>